<accession>A0A5P1EQA8</accession>
<gene>
    <name evidence="2" type="ORF">A4U43_C06F14310</name>
</gene>
<evidence type="ECO:0000256" key="1">
    <source>
        <dbReference type="SAM" id="MobiDB-lite"/>
    </source>
</evidence>
<keyword evidence="3" id="KW-1185">Reference proteome</keyword>
<dbReference type="AlphaFoldDB" id="A0A5P1EQA8"/>
<reference evidence="3" key="1">
    <citation type="journal article" date="2017" name="Nat. Commun.">
        <title>The asparagus genome sheds light on the origin and evolution of a young Y chromosome.</title>
        <authorList>
            <person name="Harkess A."/>
            <person name="Zhou J."/>
            <person name="Xu C."/>
            <person name="Bowers J.E."/>
            <person name="Van der Hulst R."/>
            <person name="Ayyampalayam S."/>
            <person name="Mercati F."/>
            <person name="Riccardi P."/>
            <person name="McKain M.R."/>
            <person name="Kakrana A."/>
            <person name="Tang H."/>
            <person name="Ray J."/>
            <person name="Groenendijk J."/>
            <person name="Arikit S."/>
            <person name="Mathioni S.M."/>
            <person name="Nakano M."/>
            <person name="Shan H."/>
            <person name="Telgmann-Rauber A."/>
            <person name="Kanno A."/>
            <person name="Yue Z."/>
            <person name="Chen H."/>
            <person name="Li W."/>
            <person name="Chen Y."/>
            <person name="Xu X."/>
            <person name="Zhang Y."/>
            <person name="Luo S."/>
            <person name="Chen H."/>
            <person name="Gao J."/>
            <person name="Mao Z."/>
            <person name="Pires J.C."/>
            <person name="Luo M."/>
            <person name="Kudrna D."/>
            <person name="Wing R.A."/>
            <person name="Meyers B.C."/>
            <person name="Yi K."/>
            <person name="Kong H."/>
            <person name="Lavrijsen P."/>
            <person name="Sunseri F."/>
            <person name="Falavigna A."/>
            <person name="Ye Y."/>
            <person name="Leebens-Mack J.H."/>
            <person name="Chen G."/>
        </authorList>
    </citation>
    <scope>NUCLEOTIDE SEQUENCE [LARGE SCALE GENOMIC DNA]</scope>
    <source>
        <strain evidence="3">cv. DH0086</strain>
    </source>
</reference>
<feature type="region of interest" description="Disordered" evidence="1">
    <location>
        <begin position="1"/>
        <end position="28"/>
    </location>
</feature>
<protein>
    <submittedName>
        <fullName evidence="2">Uncharacterized protein</fullName>
    </submittedName>
</protein>
<dbReference type="EMBL" id="CM007386">
    <property type="protein sequence ID" value="ONK66989.1"/>
    <property type="molecule type" value="Genomic_DNA"/>
</dbReference>
<sequence length="106" mass="11022">MVGLIEGRGEGEGGEDLESGSGEFRGRAQELSRGWLELRLGATMAGGDGEKEEGGGALGGDGAGLALEMEDVELLGVGWRSCGFKERGLTVVWGLGGRSSRVVKRR</sequence>
<proteinExistence type="predicted"/>
<evidence type="ECO:0000313" key="2">
    <source>
        <dbReference type="EMBL" id="ONK66989.1"/>
    </source>
</evidence>
<name>A0A5P1EQA8_ASPOF</name>
<dbReference type="Proteomes" id="UP000243459">
    <property type="component" value="Chromosome 6"/>
</dbReference>
<evidence type="ECO:0000313" key="3">
    <source>
        <dbReference type="Proteomes" id="UP000243459"/>
    </source>
</evidence>
<dbReference type="Gramene" id="ONK66989">
    <property type="protein sequence ID" value="ONK66989"/>
    <property type="gene ID" value="A4U43_C06F14310"/>
</dbReference>
<organism evidence="2 3">
    <name type="scientific">Asparagus officinalis</name>
    <name type="common">Garden asparagus</name>
    <dbReference type="NCBI Taxonomy" id="4686"/>
    <lineage>
        <taxon>Eukaryota</taxon>
        <taxon>Viridiplantae</taxon>
        <taxon>Streptophyta</taxon>
        <taxon>Embryophyta</taxon>
        <taxon>Tracheophyta</taxon>
        <taxon>Spermatophyta</taxon>
        <taxon>Magnoliopsida</taxon>
        <taxon>Liliopsida</taxon>
        <taxon>Asparagales</taxon>
        <taxon>Asparagaceae</taxon>
        <taxon>Asparagoideae</taxon>
        <taxon>Asparagus</taxon>
    </lineage>
</organism>